<dbReference type="PANTHER" id="PTHR31087:SF17">
    <property type="entry name" value="PROTEIN LURP-ONE-RELATED 14-RELATED"/>
    <property type="match status" value="1"/>
</dbReference>
<protein>
    <submittedName>
        <fullName evidence="3">Uncharacterized protein</fullName>
    </submittedName>
</protein>
<dbReference type="Proteomes" id="UP000682877">
    <property type="component" value="Chromosome 3"/>
</dbReference>
<name>A0A8S1ZWX6_ARAAE</name>
<evidence type="ECO:0000313" key="3">
    <source>
        <dbReference type="EMBL" id="CAE5966834.1"/>
    </source>
</evidence>
<dbReference type="InterPro" id="IPR038595">
    <property type="entry name" value="LOR_sf"/>
</dbReference>
<dbReference type="PANTHER" id="PTHR31087">
    <property type="match status" value="1"/>
</dbReference>
<evidence type="ECO:0000256" key="1">
    <source>
        <dbReference type="ARBA" id="ARBA00005437"/>
    </source>
</evidence>
<dbReference type="AlphaFoldDB" id="A0A8S1ZWX6"/>
<gene>
    <name evidence="3" type="ORF">AARE701A_LOCUS6866</name>
</gene>
<dbReference type="InterPro" id="IPR007612">
    <property type="entry name" value="LOR"/>
</dbReference>
<organism evidence="3 4">
    <name type="scientific">Arabidopsis arenosa</name>
    <name type="common">Sand rock-cress</name>
    <name type="synonym">Cardaminopsis arenosa</name>
    <dbReference type="NCBI Taxonomy" id="38785"/>
    <lineage>
        <taxon>Eukaryota</taxon>
        <taxon>Viridiplantae</taxon>
        <taxon>Streptophyta</taxon>
        <taxon>Embryophyta</taxon>
        <taxon>Tracheophyta</taxon>
        <taxon>Spermatophyta</taxon>
        <taxon>Magnoliopsida</taxon>
        <taxon>eudicotyledons</taxon>
        <taxon>Gunneridae</taxon>
        <taxon>Pentapetalae</taxon>
        <taxon>rosids</taxon>
        <taxon>malvids</taxon>
        <taxon>Brassicales</taxon>
        <taxon>Brassicaceae</taxon>
        <taxon>Camelineae</taxon>
        <taxon>Arabidopsis</taxon>
    </lineage>
</organism>
<reference evidence="3" key="1">
    <citation type="submission" date="2021-01" db="EMBL/GenBank/DDBJ databases">
        <authorList>
            <person name="Bezrukov I."/>
        </authorList>
    </citation>
    <scope>NUCLEOTIDE SEQUENCE</scope>
</reference>
<evidence type="ECO:0000256" key="2">
    <source>
        <dbReference type="SAM" id="MobiDB-lite"/>
    </source>
</evidence>
<keyword evidence="4" id="KW-1185">Reference proteome</keyword>
<dbReference type="SUPFAM" id="SSF54518">
    <property type="entry name" value="Tubby C-terminal domain-like"/>
    <property type="match status" value="1"/>
</dbReference>
<feature type="region of interest" description="Disordered" evidence="2">
    <location>
        <begin position="256"/>
        <end position="283"/>
    </location>
</feature>
<dbReference type="EMBL" id="LR999453">
    <property type="protein sequence ID" value="CAE5966834.1"/>
    <property type="molecule type" value="Genomic_DNA"/>
</dbReference>
<comment type="similarity">
    <text evidence="1">Belongs to the LOR family.</text>
</comment>
<accession>A0A8S1ZWX6</accession>
<evidence type="ECO:0000313" key="4">
    <source>
        <dbReference type="Proteomes" id="UP000682877"/>
    </source>
</evidence>
<dbReference type="Gene3D" id="2.40.160.200">
    <property type="entry name" value="LURP1-related"/>
    <property type="match status" value="1"/>
</dbReference>
<sequence>MFCNPYTTELVVRRRRESLKRERYDVFDLSDNLIFTVDGGIWNIRRKRVLRDATGIPLLSMRTKGLVTMRYKWEVYKGESTESEDLLFSAREPNLLSFKPSLDVTLPPPQNSTDISSIAPDFQTFGRYIGSSFKLFEPIHNTLLAEVVHDFSWGGLIKGSYSFKVRVNPYVDFAFVVALLVITDDTSNLPRPENWLSHTEGQCDGAISAERRPATTLPIRVTVREVLEYSLTCVIIPFATVQAWIQEIEVAASQPSAITVDPNETTERGTNSNEEEDGETPPVSTRIKNWCGGGPWNQYSRSGVKIWCTDLTSRDLRASYSFRTTSRFLISDSARVSSSWRISGIEVNYQKKKMLEDEED</sequence>
<proteinExistence type="inferred from homology"/>
<dbReference type="InterPro" id="IPR025659">
    <property type="entry name" value="Tubby-like_C"/>
</dbReference>
<dbReference type="Pfam" id="PF04525">
    <property type="entry name" value="LOR"/>
    <property type="match status" value="1"/>
</dbReference>